<dbReference type="AlphaFoldDB" id="A0A060DNU6"/>
<proteinExistence type="predicted"/>
<evidence type="ECO:0000313" key="2">
    <source>
        <dbReference type="Proteomes" id="UP000027186"/>
    </source>
</evidence>
<reference evidence="1 2" key="1">
    <citation type="journal article" date="2014" name="Genome Announc.">
        <title>Complete Genome Sequence of the Model Rhizosphere Strain Azospirillum brasilense Az39, Successfully Applied in Agriculture.</title>
        <authorList>
            <person name="Rivera D."/>
            <person name="Revale S."/>
            <person name="Molina R."/>
            <person name="Gualpa J."/>
            <person name="Puente M."/>
            <person name="Maroniche G."/>
            <person name="Paris G."/>
            <person name="Baker D."/>
            <person name="Clavijo B."/>
            <person name="McLay K."/>
            <person name="Spaepen S."/>
            <person name="Perticari A."/>
            <person name="Vazquez M."/>
            <person name="Wisniewski-Dye F."/>
            <person name="Watkins C."/>
            <person name="Martinez-Abarca F."/>
            <person name="Vanderleyden J."/>
            <person name="Cassan F."/>
        </authorList>
    </citation>
    <scope>NUCLEOTIDE SEQUENCE [LARGE SCALE GENOMIC DNA]</scope>
    <source>
        <strain evidence="1 2">Az39</strain>
        <plasmid evidence="1">AbAZ39_p1</plasmid>
    </source>
</reference>
<name>A0A060DNU6_9PROT</name>
<accession>A0A060DNU6</accession>
<dbReference type="EMBL" id="CP007794">
    <property type="protein sequence ID" value="AIB14390.1"/>
    <property type="molecule type" value="Genomic_DNA"/>
</dbReference>
<dbReference type="KEGG" id="abq:ABAZ39_20965"/>
<gene>
    <name evidence="1" type="ORF">ABAZ39_20965</name>
</gene>
<evidence type="ECO:0000313" key="1">
    <source>
        <dbReference type="EMBL" id="AIB14390.1"/>
    </source>
</evidence>
<sequence>MVLLVSAVVTVGASGRVVSMVSVWVPGAETLPEASVAVAETVLAPLALRLSEPEVGVAVARLRLQVPLVAVVV</sequence>
<geneLocation type="plasmid" evidence="1 2">
    <name>AbAZ39_p1</name>
</geneLocation>
<protein>
    <submittedName>
        <fullName evidence="1">Uncharacterized protein</fullName>
    </submittedName>
</protein>
<keyword evidence="1" id="KW-0614">Plasmid</keyword>
<dbReference type="Proteomes" id="UP000027186">
    <property type="component" value="Plasmid AbAZ39_p1"/>
</dbReference>
<organism evidence="1 2">
    <name type="scientific">Azospirillum argentinense</name>
    <dbReference type="NCBI Taxonomy" id="2970906"/>
    <lineage>
        <taxon>Bacteria</taxon>
        <taxon>Pseudomonadati</taxon>
        <taxon>Pseudomonadota</taxon>
        <taxon>Alphaproteobacteria</taxon>
        <taxon>Rhodospirillales</taxon>
        <taxon>Azospirillaceae</taxon>
        <taxon>Azospirillum</taxon>
    </lineage>
</organism>